<reference evidence="1 2" key="1">
    <citation type="submission" date="2017-11" db="EMBL/GenBank/DDBJ databases">
        <title>Revised Sequence and Annotation of the Rhodobaca barguzinensis strain alga05 Genome.</title>
        <authorList>
            <person name="Kopejtka K."/>
            <person name="Tomasch J.M."/>
            <person name="Bunk B."/>
            <person name="Koblizek M."/>
        </authorList>
    </citation>
    <scope>NUCLEOTIDE SEQUENCE [LARGE SCALE GENOMIC DNA]</scope>
    <source>
        <strain evidence="2">alga05</strain>
    </source>
</reference>
<name>A0A2K8K6J9_9RHOB</name>
<dbReference type="KEGG" id="rbg:BG454_03900"/>
<dbReference type="Proteomes" id="UP000228948">
    <property type="component" value="Chromosome"/>
</dbReference>
<evidence type="ECO:0000313" key="2">
    <source>
        <dbReference type="Proteomes" id="UP000228948"/>
    </source>
</evidence>
<sequence>MMARPQREGRGVALVLFRCQLCGRCVGWMVGSACAAYWTDLPECAILVFAATDKILYDCFEGIAVIRAQCCAKYSLTDSVVLRALDQRETTCSG</sequence>
<organism evidence="1 2">
    <name type="scientific">Roseinatronobacter bogoriensis subsp. barguzinensis</name>
    <dbReference type="NCBI Taxonomy" id="441209"/>
    <lineage>
        <taxon>Bacteria</taxon>
        <taxon>Pseudomonadati</taxon>
        <taxon>Pseudomonadota</taxon>
        <taxon>Alphaproteobacteria</taxon>
        <taxon>Rhodobacterales</taxon>
        <taxon>Paracoccaceae</taxon>
        <taxon>Roseinatronobacter</taxon>
    </lineage>
</organism>
<keyword evidence="2" id="KW-1185">Reference proteome</keyword>
<protein>
    <submittedName>
        <fullName evidence="1">Uncharacterized protein</fullName>
    </submittedName>
</protein>
<dbReference type="AlphaFoldDB" id="A0A2K8K6J9"/>
<evidence type="ECO:0000313" key="1">
    <source>
        <dbReference type="EMBL" id="ATX65077.1"/>
    </source>
</evidence>
<gene>
    <name evidence="1" type="ORF">BG454_03900</name>
</gene>
<dbReference type="EMBL" id="CP024899">
    <property type="protein sequence ID" value="ATX65077.1"/>
    <property type="molecule type" value="Genomic_DNA"/>
</dbReference>
<proteinExistence type="predicted"/>
<accession>A0A2K8K6J9</accession>